<gene>
    <name evidence="2" type="primary">101</name>
    <name evidence="2" type="ORF">SEA_PUPPER_101</name>
</gene>
<evidence type="ECO:0008006" key="4">
    <source>
        <dbReference type="Google" id="ProtNLM"/>
    </source>
</evidence>
<reference evidence="2 3" key="1">
    <citation type="submission" date="2019-05" db="EMBL/GenBank/DDBJ databases">
        <authorList>
            <person name="Pope W.H."/>
            <person name="Garlena R.A."/>
            <person name="Russell D.A."/>
            <person name="Jacobs-Sera D."/>
            <person name="Hatfull G.F."/>
        </authorList>
    </citation>
    <scope>NUCLEOTIDE SEQUENCE [LARGE SCALE GENOMIC DNA]</scope>
</reference>
<feature type="compositionally biased region" description="Basic and acidic residues" evidence="1">
    <location>
        <begin position="269"/>
        <end position="278"/>
    </location>
</feature>
<dbReference type="GeneID" id="64766120"/>
<dbReference type="KEGG" id="vg:64766120"/>
<organism evidence="2 3">
    <name type="scientific">Gordonia phage Pupper</name>
    <dbReference type="NCBI Taxonomy" id="2571249"/>
    <lineage>
        <taxon>Viruses</taxon>
        <taxon>Duplodnaviria</taxon>
        <taxon>Heunggongvirae</taxon>
        <taxon>Uroviricota</taxon>
        <taxon>Caudoviricetes</taxon>
        <taxon>Puppervirus</taxon>
        <taxon>Puppervirus Pupper</taxon>
    </lineage>
</organism>
<sequence>MARRIMTAREQLRFADFPQVSPDKPRPGHPGGPSPVIPSADKNIGENTPWSQTDWRTADDYGAFHSSSRPPMSSDIPHPSEIFDPNKKAHQPKLQRAMASEDPKNDPYGLLNGTPWGFEDLVNNHVSHQLNANPDQDFQGKTWYAAAHDATKDVAQKTIGDHERAVAVTSALSPVKDWDLNNEQAVHYLLNYEGQEGYKAPTPNMKGFSRDAPERDPENRFRVKAPNDQNQKAHDLMNAPAGSLSRDDYLKMLAGPKTSSFFNNILDDTPLREPRQGVDNDEGYYQHQINPNTGEPDWRYGDQDVTVDTHHARVQTNPHGGDLSELSYQTPPHFQEKFTVGGQAYHPGYDLHARASAEATRRINAMSDDPAQTLKPKQAQAGPWVKFKQDVINAGVSPNMPEPGTAPKSFNPAKPNKLTGPYPGEQDQPRYQKDRGDFWVHPGRPDVDPRTMPNWGRRSSLERTAATDDWLHSWIAGNFPHRAQGAGMDTQQIAANLAHCGYCGVDRRRMRHEASCPSVTHAPVSWNDPYLTRQASPRTASKDPVQAALDAVAYSDAIVKNAISEHDLSPEWGRERMKEVQDSGGFSRRGPQGPPDAGYMVALPHTEQVQPSKSLTEKDLRDYGTKHMREMQDDPDLYQGGWDSGDEYFHDMSKHHDNIWDAAGAAYGDNPETAQHGFYDIGTGESPSPLEFHHDKNNPGLMNFMGGLY</sequence>
<dbReference type="EMBL" id="MK977695">
    <property type="protein sequence ID" value="QDF18587.1"/>
    <property type="molecule type" value="Genomic_DNA"/>
</dbReference>
<dbReference type="Proteomes" id="UP000318375">
    <property type="component" value="Segment"/>
</dbReference>
<proteinExistence type="predicted"/>
<evidence type="ECO:0000313" key="2">
    <source>
        <dbReference type="EMBL" id="QDF18587.1"/>
    </source>
</evidence>
<feature type="compositionally biased region" description="Basic and acidic residues" evidence="1">
    <location>
        <begin position="427"/>
        <end position="449"/>
    </location>
</feature>
<feature type="region of interest" description="Disordered" evidence="1">
    <location>
        <begin position="1"/>
        <end position="89"/>
    </location>
</feature>
<evidence type="ECO:0000256" key="1">
    <source>
        <dbReference type="SAM" id="MobiDB-lite"/>
    </source>
</evidence>
<dbReference type="RefSeq" id="YP_010058889.1">
    <property type="nucleotide sequence ID" value="NC_054723.1"/>
</dbReference>
<feature type="compositionally biased region" description="Polar residues" evidence="1">
    <location>
        <begin position="45"/>
        <end position="55"/>
    </location>
</feature>
<dbReference type="InterPro" id="IPR055602">
    <property type="entry name" value="DUF7178"/>
</dbReference>
<feature type="region of interest" description="Disordered" evidence="1">
    <location>
        <begin position="394"/>
        <end position="456"/>
    </location>
</feature>
<dbReference type="Pfam" id="PF23802">
    <property type="entry name" value="DUF7178"/>
    <property type="match status" value="1"/>
</dbReference>
<protein>
    <recommendedName>
        <fullName evidence="4">Glycosylase</fullName>
    </recommendedName>
</protein>
<keyword evidence="3" id="KW-1185">Reference proteome</keyword>
<evidence type="ECO:0000313" key="3">
    <source>
        <dbReference type="Proteomes" id="UP000318375"/>
    </source>
</evidence>
<accession>A0A4Y6EKL8</accession>
<name>A0A4Y6EKL8_9CAUD</name>
<feature type="region of interest" description="Disordered" evidence="1">
    <location>
        <begin position="265"/>
        <end position="299"/>
    </location>
</feature>